<dbReference type="OMA" id="HIALRTH"/>
<gene>
    <name evidence="2" type="ORF">COCHEDRAFT_1034645</name>
</gene>
<dbReference type="eggNOG" id="ENOG502T622">
    <property type="taxonomic scope" value="Eukaryota"/>
</dbReference>
<reference evidence="3" key="2">
    <citation type="journal article" date="2013" name="PLoS Genet.">
        <title>Comparative genome structure, secondary metabolite, and effector coding capacity across Cochliobolus pathogens.</title>
        <authorList>
            <person name="Condon B.J."/>
            <person name="Leng Y."/>
            <person name="Wu D."/>
            <person name="Bushley K.E."/>
            <person name="Ohm R.A."/>
            <person name="Otillar R."/>
            <person name="Martin J."/>
            <person name="Schackwitz W."/>
            <person name="Grimwood J."/>
            <person name="MohdZainudin N."/>
            <person name="Xue C."/>
            <person name="Wang R."/>
            <person name="Manning V.A."/>
            <person name="Dhillon B."/>
            <person name="Tu Z.J."/>
            <person name="Steffenson B.J."/>
            <person name="Salamov A."/>
            <person name="Sun H."/>
            <person name="Lowry S."/>
            <person name="LaButti K."/>
            <person name="Han J."/>
            <person name="Copeland A."/>
            <person name="Lindquist E."/>
            <person name="Barry K."/>
            <person name="Schmutz J."/>
            <person name="Baker S.E."/>
            <person name="Ciuffetti L.M."/>
            <person name="Grigoriev I.V."/>
            <person name="Zhong S."/>
            <person name="Turgeon B.G."/>
        </authorList>
    </citation>
    <scope>NUCLEOTIDE SEQUENCE [LARGE SCALE GENOMIC DNA]</scope>
    <source>
        <strain evidence="3">C5 / ATCC 48332 / race O</strain>
    </source>
</reference>
<feature type="compositionally biased region" description="Basic and acidic residues" evidence="1">
    <location>
        <begin position="82"/>
        <end position="108"/>
    </location>
</feature>
<dbReference type="OrthoDB" id="3695535at2759"/>
<name>M2TWS1_COCH5</name>
<keyword evidence="3" id="KW-1185">Reference proteome</keyword>
<accession>M2TWS1</accession>
<evidence type="ECO:0000313" key="2">
    <source>
        <dbReference type="EMBL" id="EMD86181.1"/>
    </source>
</evidence>
<dbReference type="AlphaFoldDB" id="M2TWS1"/>
<feature type="region of interest" description="Disordered" evidence="1">
    <location>
        <begin position="71"/>
        <end position="108"/>
    </location>
</feature>
<dbReference type="Proteomes" id="UP000016936">
    <property type="component" value="Unassembled WGS sequence"/>
</dbReference>
<dbReference type="HOGENOM" id="CLU_2049476_0_0_1"/>
<proteinExistence type="predicted"/>
<organism evidence="2 3">
    <name type="scientific">Cochliobolus heterostrophus (strain C5 / ATCC 48332 / race O)</name>
    <name type="common">Southern corn leaf blight fungus</name>
    <name type="synonym">Bipolaris maydis</name>
    <dbReference type="NCBI Taxonomy" id="701091"/>
    <lineage>
        <taxon>Eukaryota</taxon>
        <taxon>Fungi</taxon>
        <taxon>Dikarya</taxon>
        <taxon>Ascomycota</taxon>
        <taxon>Pezizomycotina</taxon>
        <taxon>Dothideomycetes</taxon>
        <taxon>Pleosporomycetidae</taxon>
        <taxon>Pleosporales</taxon>
        <taxon>Pleosporineae</taxon>
        <taxon>Pleosporaceae</taxon>
        <taxon>Bipolaris</taxon>
    </lineage>
</organism>
<evidence type="ECO:0000256" key="1">
    <source>
        <dbReference type="SAM" id="MobiDB-lite"/>
    </source>
</evidence>
<dbReference type="EMBL" id="KB445585">
    <property type="protein sequence ID" value="EMD86181.1"/>
    <property type="molecule type" value="Genomic_DNA"/>
</dbReference>
<sequence length="120" mass="13538">MTILVIPFYYQKSDWLSYPYAPRYCTTTAEYIALPPSTNPIITTRNDAIAKDATAWGWHIYNVDVTSPKMKKNAGLGTKLQQSREHGVRITEEDAKKKATDNESESKMDAVIRGVKKIGQ</sequence>
<protein>
    <submittedName>
        <fullName evidence="2">Uncharacterized protein</fullName>
    </submittedName>
</protein>
<evidence type="ECO:0000313" key="3">
    <source>
        <dbReference type="Proteomes" id="UP000016936"/>
    </source>
</evidence>
<reference evidence="2 3" key="1">
    <citation type="journal article" date="2012" name="PLoS Pathog.">
        <title>Diverse lifestyles and strategies of plant pathogenesis encoded in the genomes of eighteen Dothideomycetes fungi.</title>
        <authorList>
            <person name="Ohm R.A."/>
            <person name="Feau N."/>
            <person name="Henrissat B."/>
            <person name="Schoch C.L."/>
            <person name="Horwitz B.A."/>
            <person name="Barry K.W."/>
            <person name="Condon B.J."/>
            <person name="Copeland A.C."/>
            <person name="Dhillon B."/>
            <person name="Glaser F."/>
            <person name="Hesse C.N."/>
            <person name="Kosti I."/>
            <person name="LaButti K."/>
            <person name="Lindquist E.A."/>
            <person name="Lucas S."/>
            <person name="Salamov A.A."/>
            <person name="Bradshaw R.E."/>
            <person name="Ciuffetti L."/>
            <person name="Hamelin R.C."/>
            <person name="Kema G.H.J."/>
            <person name="Lawrence C."/>
            <person name="Scott J.A."/>
            <person name="Spatafora J.W."/>
            <person name="Turgeon B.G."/>
            <person name="de Wit P.J.G.M."/>
            <person name="Zhong S."/>
            <person name="Goodwin S.B."/>
            <person name="Grigoriev I.V."/>
        </authorList>
    </citation>
    <scope>NUCLEOTIDE SEQUENCE [LARGE SCALE GENOMIC DNA]</scope>
    <source>
        <strain evidence="3">C5 / ATCC 48332 / race O</strain>
    </source>
</reference>